<reference evidence="5" key="2">
    <citation type="submission" date="2015-01" db="EMBL/GenBank/DDBJ databases">
        <title>Evolutionary Origins and Diversification of the Mycorrhizal Mutualists.</title>
        <authorList>
            <consortium name="DOE Joint Genome Institute"/>
            <consortium name="Mycorrhizal Genomics Consortium"/>
            <person name="Kohler A."/>
            <person name="Kuo A."/>
            <person name="Nagy L.G."/>
            <person name="Floudas D."/>
            <person name="Copeland A."/>
            <person name="Barry K.W."/>
            <person name="Cichocki N."/>
            <person name="Veneault-Fourrey C."/>
            <person name="LaButti K."/>
            <person name="Lindquist E.A."/>
            <person name="Lipzen A."/>
            <person name="Lundell T."/>
            <person name="Morin E."/>
            <person name="Murat C."/>
            <person name="Riley R."/>
            <person name="Ohm R."/>
            <person name="Sun H."/>
            <person name="Tunlid A."/>
            <person name="Henrissat B."/>
            <person name="Grigoriev I.V."/>
            <person name="Hibbett D.S."/>
            <person name="Martin F."/>
        </authorList>
    </citation>
    <scope>NUCLEOTIDE SEQUENCE [LARGE SCALE GENOMIC DNA]</scope>
    <source>
        <strain evidence="5">MAFF 305830</strain>
    </source>
</reference>
<accession>A0A0C3AWZ8</accession>
<feature type="domain" description="C3H1-type" evidence="3">
    <location>
        <begin position="17"/>
        <end position="44"/>
    </location>
</feature>
<feature type="region of interest" description="Disordered" evidence="2">
    <location>
        <begin position="484"/>
        <end position="587"/>
    </location>
</feature>
<dbReference type="Gene3D" id="2.30.30.1190">
    <property type="match status" value="1"/>
</dbReference>
<dbReference type="AlphaFoldDB" id="A0A0C3AWZ8"/>
<evidence type="ECO:0000313" key="5">
    <source>
        <dbReference type="Proteomes" id="UP000054097"/>
    </source>
</evidence>
<dbReference type="EMBL" id="KN824290">
    <property type="protein sequence ID" value="KIM29050.1"/>
    <property type="molecule type" value="Genomic_DNA"/>
</dbReference>
<evidence type="ECO:0000313" key="4">
    <source>
        <dbReference type="EMBL" id="KIM29050.1"/>
    </source>
</evidence>
<sequence length="606" mass="66064">MFETERRTQRPVSPPWKVRARPCPFYSSGRCLFSDSCNFRHVIKSPLTPLALERPLSFQIPKEEETTEPYNILDDGEYDDESPADWSKEIRANLPAINNNPAHSRGPSTSSFANTVSSTETGTVRGRPVHVEQDDPYDDEADLTVYGLGLTNLHDEQQDYSKDFAPQSPEDPSTLRPKRTSSRSIPQQVPEMSPYDSPSTPFVFPPRAPTSAGSRRTSTVDQHHRSVSRASSYVQEVEVASDSLHTHSEINLETPNASSLIKSRRKATVSAWVDQVDSTPQAVIPGSPTITLKSLGRNTQPVDETGMLISSPSPQFLETPPIDYDMESPSIARQRFHRAYKLVTDELRTRVAHLRKSPITPEMAQAPTNPPPRQQQAPAVLSPITHSRKSSVVPKRLVSPTNQSPSPAVAIFSPIAHSRKSSVVPKSLVSPTNQPSSSSSSAAAAIVSPSAHMRRSSTAPEPFVPSANKSSSLDAAIVSPIAHPRKSSTVPEPFVLPNDPPPVTNIGSPVNELEPPLRTSIDEEDPVVEQQSETSASLTPDAKDYQESDPGSRPWLKPFRLSTLITSPGLPSSPFQPSRCPPGSMAMKGLTLLTNSTTASTTSLRR</sequence>
<feature type="region of interest" description="Disordered" evidence="2">
    <location>
        <begin position="59"/>
        <end position="83"/>
    </location>
</feature>
<feature type="region of interest" description="Disordered" evidence="2">
    <location>
        <begin position="355"/>
        <end position="408"/>
    </location>
</feature>
<dbReference type="Proteomes" id="UP000054097">
    <property type="component" value="Unassembled WGS sequence"/>
</dbReference>
<organism evidence="4 5">
    <name type="scientific">Serendipita vermifera MAFF 305830</name>
    <dbReference type="NCBI Taxonomy" id="933852"/>
    <lineage>
        <taxon>Eukaryota</taxon>
        <taxon>Fungi</taxon>
        <taxon>Dikarya</taxon>
        <taxon>Basidiomycota</taxon>
        <taxon>Agaricomycotina</taxon>
        <taxon>Agaricomycetes</taxon>
        <taxon>Sebacinales</taxon>
        <taxon>Serendipitaceae</taxon>
        <taxon>Serendipita</taxon>
    </lineage>
</organism>
<dbReference type="STRING" id="933852.A0A0C3AWZ8"/>
<reference evidence="4 5" key="1">
    <citation type="submission" date="2014-04" db="EMBL/GenBank/DDBJ databases">
        <authorList>
            <consortium name="DOE Joint Genome Institute"/>
            <person name="Kuo A."/>
            <person name="Zuccaro A."/>
            <person name="Kohler A."/>
            <person name="Nagy L.G."/>
            <person name="Floudas D."/>
            <person name="Copeland A."/>
            <person name="Barry K.W."/>
            <person name="Cichocki N."/>
            <person name="Veneault-Fourrey C."/>
            <person name="LaButti K."/>
            <person name="Lindquist E.A."/>
            <person name="Lipzen A."/>
            <person name="Lundell T."/>
            <person name="Morin E."/>
            <person name="Murat C."/>
            <person name="Sun H."/>
            <person name="Tunlid A."/>
            <person name="Henrissat B."/>
            <person name="Grigoriev I.V."/>
            <person name="Hibbett D.S."/>
            <person name="Martin F."/>
            <person name="Nordberg H.P."/>
            <person name="Cantor M.N."/>
            <person name="Hua S.X."/>
        </authorList>
    </citation>
    <scope>NUCLEOTIDE SEQUENCE [LARGE SCALE GENOMIC DNA]</scope>
    <source>
        <strain evidence="4 5">MAFF 305830</strain>
    </source>
</reference>
<dbReference type="PROSITE" id="PS50103">
    <property type="entry name" value="ZF_C3H1"/>
    <property type="match status" value="1"/>
</dbReference>
<evidence type="ECO:0000259" key="3">
    <source>
        <dbReference type="PROSITE" id="PS50103"/>
    </source>
</evidence>
<feature type="zinc finger region" description="C3H1-type" evidence="1">
    <location>
        <begin position="17"/>
        <end position="44"/>
    </location>
</feature>
<feature type="region of interest" description="Disordered" evidence="2">
    <location>
        <begin position="426"/>
        <end position="468"/>
    </location>
</feature>
<dbReference type="SMART" id="SM00356">
    <property type="entry name" value="ZnF_C3H1"/>
    <property type="match status" value="1"/>
</dbReference>
<keyword evidence="1" id="KW-0479">Metal-binding</keyword>
<proteinExistence type="predicted"/>
<feature type="compositionally biased region" description="Low complexity" evidence="2">
    <location>
        <begin position="426"/>
        <end position="451"/>
    </location>
</feature>
<feature type="compositionally biased region" description="Polar residues" evidence="2">
    <location>
        <begin position="97"/>
        <end position="122"/>
    </location>
</feature>
<feature type="compositionally biased region" description="Acidic residues" evidence="2">
    <location>
        <begin position="74"/>
        <end position="83"/>
    </location>
</feature>
<keyword evidence="5" id="KW-1185">Reference proteome</keyword>
<feature type="compositionally biased region" description="Polar residues" evidence="2">
    <location>
        <begin position="563"/>
        <end position="576"/>
    </location>
</feature>
<feature type="compositionally biased region" description="Polar residues" evidence="2">
    <location>
        <begin position="211"/>
        <end position="220"/>
    </location>
</feature>
<protein>
    <recommendedName>
        <fullName evidence="3">C3H1-type domain-containing protein</fullName>
    </recommendedName>
</protein>
<feature type="compositionally biased region" description="Polar residues" evidence="2">
    <location>
        <begin position="529"/>
        <end position="538"/>
    </location>
</feature>
<feature type="region of interest" description="Disordered" evidence="2">
    <location>
        <begin position="97"/>
        <end position="139"/>
    </location>
</feature>
<dbReference type="GO" id="GO:0008270">
    <property type="term" value="F:zinc ion binding"/>
    <property type="evidence" value="ECO:0007669"/>
    <property type="project" value="UniProtKB-KW"/>
</dbReference>
<dbReference type="InterPro" id="IPR000571">
    <property type="entry name" value="Znf_CCCH"/>
</dbReference>
<keyword evidence="1" id="KW-0862">Zinc</keyword>
<name>A0A0C3AWZ8_SERVB</name>
<dbReference type="HOGENOM" id="CLU_450681_0_0_1"/>
<feature type="region of interest" description="Disordered" evidence="2">
    <location>
        <begin position="161"/>
        <end position="231"/>
    </location>
</feature>
<evidence type="ECO:0000256" key="1">
    <source>
        <dbReference type="PROSITE-ProRule" id="PRU00723"/>
    </source>
</evidence>
<keyword evidence="1" id="KW-0863">Zinc-finger</keyword>
<dbReference type="OrthoDB" id="47330at2759"/>
<evidence type="ECO:0000256" key="2">
    <source>
        <dbReference type="SAM" id="MobiDB-lite"/>
    </source>
</evidence>
<gene>
    <name evidence="4" type="ORF">M408DRAFT_127419</name>
</gene>